<keyword evidence="2" id="KW-0456">Lyase</keyword>
<keyword evidence="1" id="KW-0479">Metal-binding</keyword>
<dbReference type="PANTHER" id="PTHR22789">
    <property type="entry name" value="FUCULOSE PHOSPHATE ALDOLASE"/>
    <property type="match status" value="1"/>
</dbReference>
<dbReference type="EMBL" id="JAMDMX010000071">
    <property type="protein sequence ID" value="MCY9695456.1"/>
    <property type="molecule type" value="Genomic_DNA"/>
</dbReference>
<dbReference type="InterPro" id="IPR050197">
    <property type="entry name" value="Aldolase_class_II_sugar_metab"/>
</dbReference>
<reference evidence="4 5" key="1">
    <citation type="submission" date="2022-05" db="EMBL/GenBank/DDBJ databases">
        <title>Genome Sequencing of Bee-Associated Microbes.</title>
        <authorList>
            <person name="Dunlap C."/>
        </authorList>
    </citation>
    <scope>NUCLEOTIDE SEQUENCE [LARGE SCALE GENOMIC DNA]</scope>
    <source>
        <strain evidence="4 5">NRRL B-14421</strain>
    </source>
</reference>
<evidence type="ECO:0000256" key="1">
    <source>
        <dbReference type="ARBA" id="ARBA00022723"/>
    </source>
</evidence>
<evidence type="ECO:0000259" key="3">
    <source>
        <dbReference type="SMART" id="SM01007"/>
    </source>
</evidence>
<dbReference type="RefSeq" id="WP_268616769.1">
    <property type="nucleotide sequence ID" value="NZ_JAMDMX010000071.1"/>
</dbReference>
<dbReference type="SMART" id="SM01007">
    <property type="entry name" value="Aldolase_II"/>
    <property type="match status" value="1"/>
</dbReference>
<evidence type="ECO:0000313" key="5">
    <source>
        <dbReference type="Proteomes" id="UP001527099"/>
    </source>
</evidence>
<sequence>MDTQVDELKLLVVKAVRMLERIELLDNNGHVSVRIPGTDRFLINSRKASRASLSVRDIVLCDMDGKLLEGDSEPPSEFHIHTEIYKRRDDVGSVVHNHPHYQTVLGIADVPLKPVFGVGAFVQDVPIFEDSSLINTRELGIQLAGKLGEESSVLLRHHGTVVAAEDIKSAFTISVFLEENAKKQYDASLLAPSIKVLEGENLERTRTSNWQPSIIQKLWTYHQEKAEKQGALSGITE</sequence>
<gene>
    <name evidence="4" type="ORF">M5X19_21485</name>
</gene>
<dbReference type="Gene3D" id="3.40.225.10">
    <property type="entry name" value="Class II aldolase/adducin N-terminal domain"/>
    <property type="match status" value="1"/>
</dbReference>
<dbReference type="Proteomes" id="UP001527099">
    <property type="component" value="Unassembled WGS sequence"/>
</dbReference>
<protein>
    <submittedName>
        <fullName evidence="4">Class II aldolase/adducin family protein</fullName>
    </submittedName>
</protein>
<dbReference type="InterPro" id="IPR036409">
    <property type="entry name" value="Aldolase_II/adducin_N_sf"/>
</dbReference>
<dbReference type="Pfam" id="PF00596">
    <property type="entry name" value="Aldolase_II"/>
    <property type="match status" value="1"/>
</dbReference>
<name>A0ABT4GGY8_9BACL</name>
<accession>A0ABT4GGY8</accession>
<feature type="domain" description="Class II aldolase/adducin N-terminal" evidence="3">
    <location>
        <begin position="10"/>
        <end position="185"/>
    </location>
</feature>
<organism evidence="4 5">
    <name type="scientific">Paenibacillus alginolyticus</name>
    <dbReference type="NCBI Taxonomy" id="59839"/>
    <lineage>
        <taxon>Bacteria</taxon>
        <taxon>Bacillati</taxon>
        <taxon>Bacillota</taxon>
        <taxon>Bacilli</taxon>
        <taxon>Bacillales</taxon>
        <taxon>Paenibacillaceae</taxon>
        <taxon>Paenibacillus</taxon>
    </lineage>
</organism>
<keyword evidence="5" id="KW-1185">Reference proteome</keyword>
<dbReference type="SUPFAM" id="SSF53639">
    <property type="entry name" value="AraD/HMP-PK domain-like"/>
    <property type="match status" value="1"/>
</dbReference>
<dbReference type="PANTHER" id="PTHR22789:SF0">
    <property type="entry name" value="3-OXO-TETRONATE 4-PHOSPHATE DECARBOXYLASE-RELATED"/>
    <property type="match status" value="1"/>
</dbReference>
<proteinExistence type="predicted"/>
<dbReference type="InterPro" id="IPR001303">
    <property type="entry name" value="Aldolase_II/adducin_N"/>
</dbReference>
<evidence type="ECO:0000256" key="2">
    <source>
        <dbReference type="ARBA" id="ARBA00023239"/>
    </source>
</evidence>
<evidence type="ECO:0000313" key="4">
    <source>
        <dbReference type="EMBL" id="MCY9695456.1"/>
    </source>
</evidence>
<comment type="caution">
    <text evidence="4">The sequence shown here is derived from an EMBL/GenBank/DDBJ whole genome shotgun (WGS) entry which is preliminary data.</text>
</comment>